<keyword evidence="2" id="KW-1064">Adaptive immunity</keyword>
<organism evidence="5 6">
    <name type="scientific">Cnephaeus nilssonii</name>
    <name type="common">Northern bat</name>
    <name type="synonym">Eptesicus nilssonii</name>
    <dbReference type="NCBI Taxonomy" id="3371016"/>
    <lineage>
        <taxon>Eukaryota</taxon>
        <taxon>Metazoa</taxon>
        <taxon>Chordata</taxon>
        <taxon>Craniata</taxon>
        <taxon>Vertebrata</taxon>
        <taxon>Euteleostomi</taxon>
        <taxon>Mammalia</taxon>
        <taxon>Eutheria</taxon>
        <taxon>Laurasiatheria</taxon>
        <taxon>Chiroptera</taxon>
        <taxon>Yangochiroptera</taxon>
        <taxon>Vespertilionidae</taxon>
        <taxon>Cnephaeus</taxon>
    </lineage>
</organism>
<accession>A0AA40LD03</accession>
<dbReference type="GO" id="GO:0002250">
    <property type="term" value="P:adaptive immune response"/>
    <property type="evidence" value="ECO:0007669"/>
    <property type="project" value="UniProtKB-KW"/>
</dbReference>
<dbReference type="SMART" id="SM00406">
    <property type="entry name" value="IGv"/>
    <property type="match status" value="1"/>
</dbReference>
<keyword evidence="3" id="KW-1280">Immunoglobulin</keyword>
<dbReference type="Gene3D" id="1.10.375.10">
    <property type="entry name" value="Human Immunodeficiency Virus Type 1 Capsid Protein"/>
    <property type="match status" value="1"/>
</dbReference>
<dbReference type="InterPro" id="IPR008919">
    <property type="entry name" value="Retrov_capsid_N"/>
</dbReference>
<dbReference type="Proteomes" id="UP001177744">
    <property type="component" value="Unassembled WGS sequence"/>
</dbReference>
<dbReference type="AlphaFoldDB" id="A0AA40LD03"/>
<dbReference type="InterPro" id="IPR013106">
    <property type="entry name" value="Ig_V-set"/>
</dbReference>
<dbReference type="GO" id="GO:0019814">
    <property type="term" value="C:immunoglobulin complex"/>
    <property type="evidence" value="ECO:0007669"/>
    <property type="project" value="UniProtKB-KW"/>
</dbReference>
<reference evidence="5" key="1">
    <citation type="submission" date="2023-06" db="EMBL/GenBank/DDBJ databases">
        <title>Reference genome for the Northern bat (Eptesicus nilssonii), a most northern bat species.</title>
        <authorList>
            <person name="Laine V.N."/>
            <person name="Pulliainen A.T."/>
            <person name="Lilley T.M."/>
        </authorList>
    </citation>
    <scope>NUCLEOTIDE SEQUENCE</scope>
    <source>
        <strain evidence="5">BLF_Eptnil</strain>
        <tissue evidence="5">Kidney</tissue>
    </source>
</reference>
<sequence>MVDLLEMIFQTQKPTWVDCKKLLFVFFHTEERMSNMTLLGLLLCLVTATQSVLAQVQLHGWGPGLVKPSQTLSLTCNASGFSLMSYDVNGTHQAPRKTSRLSTTRDKSKNQVYLPLNSLRAKDMALYYCARQSEGKSV</sequence>
<dbReference type="EMBL" id="JAULJE010000024">
    <property type="protein sequence ID" value="KAK1328200.1"/>
    <property type="molecule type" value="Genomic_DNA"/>
</dbReference>
<evidence type="ECO:0000313" key="5">
    <source>
        <dbReference type="EMBL" id="KAK1328200.1"/>
    </source>
</evidence>
<dbReference type="GO" id="GO:0016032">
    <property type="term" value="P:viral process"/>
    <property type="evidence" value="ECO:0007669"/>
    <property type="project" value="InterPro"/>
</dbReference>
<proteinExistence type="predicted"/>
<dbReference type="InterPro" id="IPR036179">
    <property type="entry name" value="Ig-like_dom_sf"/>
</dbReference>
<evidence type="ECO:0000256" key="1">
    <source>
        <dbReference type="ARBA" id="ARBA00022859"/>
    </source>
</evidence>
<dbReference type="SUPFAM" id="SSF48726">
    <property type="entry name" value="Immunoglobulin"/>
    <property type="match status" value="1"/>
</dbReference>
<gene>
    <name evidence="5" type="ORF">QTO34_012623</name>
</gene>
<keyword evidence="1" id="KW-0391">Immunity</keyword>
<evidence type="ECO:0000313" key="6">
    <source>
        <dbReference type="Proteomes" id="UP001177744"/>
    </source>
</evidence>
<dbReference type="GO" id="GO:0005576">
    <property type="term" value="C:extracellular region"/>
    <property type="evidence" value="ECO:0007669"/>
    <property type="project" value="UniProtKB-ARBA"/>
</dbReference>
<dbReference type="Gene3D" id="2.60.40.10">
    <property type="entry name" value="Immunoglobulins"/>
    <property type="match status" value="2"/>
</dbReference>
<dbReference type="InterPro" id="IPR013783">
    <property type="entry name" value="Ig-like_fold"/>
</dbReference>
<feature type="domain" description="Immunoglobulin V-set" evidence="4">
    <location>
        <begin position="71"/>
        <end position="131"/>
    </location>
</feature>
<comment type="caution">
    <text evidence="5">The sequence shown here is derived from an EMBL/GenBank/DDBJ whole genome shotgun (WGS) entry which is preliminary data.</text>
</comment>
<dbReference type="PANTHER" id="PTHR23266">
    <property type="entry name" value="IMMUNOGLOBULIN HEAVY CHAIN"/>
    <property type="match status" value="1"/>
</dbReference>
<evidence type="ECO:0000256" key="3">
    <source>
        <dbReference type="ARBA" id="ARBA00043265"/>
    </source>
</evidence>
<dbReference type="SUPFAM" id="SSF47943">
    <property type="entry name" value="Retrovirus capsid protein, N-terminal core domain"/>
    <property type="match status" value="1"/>
</dbReference>
<keyword evidence="6" id="KW-1185">Reference proteome</keyword>
<evidence type="ECO:0000259" key="4">
    <source>
        <dbReference type="SMART" id="SM00406"/>
    </source>
</evidence>
<protein>
    <recommendedName>
        <fullName evidence="4">Immunoglobulin V-set domain-containing protein</fullName>
    </recommendedName>
</protein>
<evidence type="ECO:0000256" key="2">
    <source>
        <dbReference type="ARBA" id="ARBA00023130"/>
    </source>
</evidence>
<name>A0AA40LD03_CNENI</name>
<dbReference type="InterPro" id="IPR050199">
    <property type="entry name" value="IgHV"/>
</dbReference>